<dbReference type="Pfam" id="PF13911">
    <property type="entry name" value="AhpC-TSA_2"/>
    <property type="match status" value="1"/>
</dbReference>
<dbReference type="EMBL" id="CAKOGP040001557">
    <property type="protein sequence ID" value="CAJ1945972.1"/>
    <property type="molecule type" value="Genomic_DNA"/>
</dbReference>
<comment type="caution">
    <text evidence="1">The sequence shown here is derived from an EMBL/GenBank/DDBJ whole genome shotgun (WGS) entry which is preliminary data.</text>
</comment>
<name>A0AAD2FMJ3_9STRA</name>
<evidence type="ECO:0000313" key="2">
    <source>
        <dbReference type="Proteomes" id="UP001295423"/>
    </source>
</evidence>
<gene>
    <name evidence="1" type="ORF">CYCCA115_LOCUS10114</name>
</gene>
<protein>
    <submittedName>
        <fullName evidence="1">Uncharacterized protein</fullName>
    </submittedName>
</protein>
<dbReference type="InterPro" id="IPR032801">
    <property type="entry name" value="PXL2A/B/C"/>
</dbReference>
<dbReference type="AlphaFoldDB" id="A0AAD2FMJ3"/>
<reference evidence="1" key="1">
    <citation type="submission" date="2023-08" db="EMBL/GenBank/DDBJ databases">
        <authorList>
            <person name="Audoor S."/>
            <person name="Bilcke G."/>
        </authorList>
    </citation>
    <scope>NUCLEOTIDE SEQUENCE</scope>
</reference>
<keyword evidence="2" id="KW-1185">Reference proteome</keyword>
<accession>A0AAD2FMJ3</accession>
<sequence>MGDTISGPIFISIGDEEKLATFLEKNPEIPRDQVLVDDYSFKAYKAAGFGKFDDTDKEVAKEAMSNMGAPELGLKGWWNYMTSVGKVSPIPKDMKFGEVPEGVLRLGGTFVVKGNKIVYRWSDRLPGDHPDIDNVIQIAEESASKKGGDIFQGVLKMIGQ</sequence>
<evidence type="ECO:0000313" key="1">
    <source>
        <dbReference type="EMBL" id="CAJ1945972.1"/>
    </source>
</evidence>
<organism evidence="1 2">
    <name type="scientific">Cylindrotheca closterium</name>
    <dbReference type="NCBI Taxonomy" id="2856"/>
    <lineage>
        <taxon>Eukaryota</taxon>
        <taxon>Sar</taxon>
        <taxon>Stramenopiles</taxon>
        <taxon>Ochrophyta</taxon>
        <taxon>Bacillariophyta</taxon>
        <taxon>Bacillariophyceae</taxon>
        <taxon>Bacillariophycidae</taxon>
        <taxon>Bacillariales</taxon>
        <taxon>Bacillariaceae</taxon>
        <taxon>Cylindrotheca</taxon>
    </lineage>
</organism>
<proteinExistence type="predicted"/>
<dbReference type="Proteomes" id="UP001295423">
    <property type="component" value="Unassembled WGS sequence"/>
</dbReference>